<organism evidence="2 3">
    <name type="scientific">Mycobacterium phage Predator</name>
    <dbReference type="NCBI Taxonomy" id="543153"/>
    <lineage>
        <taxon>Viruses</taxon>
        <taxon>Duplodnaviria</taxon>
        <taxon>Heunggongvirae</taxon>
        <taxon>Uroviricota</taxon>
        <taxon>Caudoviricetes</taxon>
        <taxon>Predatorvirus</taxon>
        <taxon>Predatorvirus predator</taxon>
    </lineage>
</organism>
<keyword evidence="1" id="KW-0472">Membrane</keyword>
<gene>
    <name evidence="2" type="ORF">PREDATOR_58</name>
</gene>
<dbReference type="RefSeq" id="YP_002003416.1">
    <property type="nucleotide sequence ID" value="NC_011039.1"/>
</dbReference>
<feature type="transmembrane region" description="Helical" evidence="1">
    <location>
        <begin position="27"/>
        <end position="45"/>
    </location>
</feature>
<keyword evidence="1" id="KW-1133">Transmembrane helix</keyword>
<proteinExistence type="predicted"/>
<name>B3VM85_9CAUD</name>
<sequence>MGYGIGLICGIAIIFIALMGGPTISVGWLIFGIILALVALALILVDA</sequence>
<reference evidence="2 3" key="1">
    <citation type="submission" date="2008-05" db="EMBL/GenBank/DDBJ databases">
        <authorList>
            <person name="Weber R.J."/>
            <person name="Jacobs-Sera D."/>
            <person name="Houtz J."/>
            <person name="Hendrix R.W."/>
            <person name="Hatfull G.H."/>
        </authorList>
    </citation>
    <scope>NUCLEOTIDE SEQUENCE [LARGE SCALE GENOMIC DNA]</scope>
</reference>
<dbReference type="Proteomes" id="UP000000621">
    <property type="component" value="Segment"/>
</dbReference>
<keyword evidence="3" id="KW-1185">Reference proteome</keyword>
<evidence type="ECO:0000313" key="3">
    <source>
        <dbReference type="Proteomes" id="UP000000621"/>
    </source>
</evidence>
<dbReference type="EMBL" id="EU770222">
    <property type="protein sequence ID" value="ACF05155.1"/>
    <property type="molecule type" value="Genomic_DNA"/>
</dbReference>
<protein>
    <submittedName>
        <fullName evidence="2">Uncharacterized protein</fullName>
    </submittedName>
</protein>
<evidence type="ECO:0000313" key="2">
    <source>
        <dbReference type="EMBL" id="ACF05155.1"/>
    </source>
</evidence>
<accession>B3VM85</accession>
<dbReference type="KEGG" id="vg:6450082"/>
<feature type="transmembrane region" description="Helical" evidence="1">
    <location>
        <begin position="5"/>
        <end position="21"/>
    </location>
</feature>
<keyword evidence="1" id="KW-0812">Transmembrane</keyword>
<evidence type="ECO:0000256" key="1">
    <source>
        <dbReference type="SAM" id="Phobius"/>
    </source>
</evidence>